<dbReference type="InterPro" id="IPR000412">
    <property type="entry name" value="ABC_2_transport"/>
</dbReference>
<dbReference type="PIRSF" id="PIRSF006648">
    <property type="entry name" value="DrrB"/>
    <property type="match status" value="1"/>
</dbReference>
<evidence type="ECO:0000256" key="5">
    <source>
        <dbReference type="SAM" id="Phobius"/>
    </source>
</evidence>
<comment type="caution">
    <text evidence="7">The sequence shown here is derived from an EMBL/GenBank/DDBJ whole genome shotgun (WGS) entry which is preliminary data.</text>
</comment>
<protein>
    <submittedName>
        <fullName evidence="7">ABC transporter permease</fullName>
    </submittedName>
</protein>
<name>A0ABR9ZZN7_9FIRM</name>
<keyword evidence="8" id="KW-1185">Reference proteome</keyword>
<organism evidence="7 8">
    <name type="scientific">Fusibacter ferrireducens</name>
    <dbReference type="NCBI Taxonomy" id="2785058"/>
    <lineage>
        <taxon>Bacteria</taxon>
        <taxon>Bacillati</taxon>
        <taxon>Bacillota</taxon>
        <taxon>Clostridia</taxon>
        <taxon>Eubacteriales</taxon>
        <taxon>Eubacteriales Family XII. Incertae Sedis</taxon>
        <taxon>Fusibacter</taxon>
    </lineage>
</organism>
<evidence type="ECO:0000256" key="3">
    <source>
        <dbReference type="ARBA" id="ARBA00022989"/>
    </source>
</evidence>
<dbReference type="InterPro" id="IPR013525">
    <property type="entry name" value="ABC2_TM"/>
</dbReference>
<comment type="subcellular location">
    <subcellularLocation>
        <location evidence="1">Membrane</location>
        <topology evidence="1">Multi-pass membrane protein</topology>
    </subcellularLocation>
</comment>
<feature type="transmembrane region" description="Helical" evidence="5">
    <location>
        <begin position="102"/>
        <end position="130"/>
    </location>
</feature>
<reference evidence="7 8" key="1">
    <citation type="submission" date="2020-11" db="EMBL/GenBank/DDBJ databases">
        <title>Fusibacter basophilias sp. nov.</title>
        <authorList>
            <person name="Qiu D."/>
        </authorList>
    </citation>
    <scope>NUCLEOTIDE SEQUENCE [LARGE SCALE GENOMIC DNA]</scope>
    <source>
        <strain evidence="7 8">Q10-2</strain>
    </source>
</reference>
<dbReference type="InterPro" id="IPR052902">
    <property type="entry name" value="ABC-2_transporter"/>
</dbReference>
<evidence type="ECO:0000256" key="4">
    <source>
        <dbReference type="ARBA" id="ARBA00023136"/>
    </source>
</evidence>
<gene>
    <name evidence="7" type="ORF">ISU02_22670</name>
</gene>
<keyword evidence="3 5" id="KW-1133">Transmembrane helix</keyword>
<proteinExistence type="predicted"/>
<feature type="domain" description="ABC-2 type transporter transmembrane" evidence="6">
    <location>
        <begin position="24"/>
        <end position="217"/>
    </location>
</feature>
<feature type="transmembrane region" description="Helical" evidence="5">
    <location>
        <begin position="21"/>
        <end position="48"/>
    </location>
</feature>
<feature type="transmembrane region" description="Helical" evidence="5">
    <location>
        <begin position="142"/>
        <end position="168"/>
    </location>
</feature>
<evidence type="ECO:0000256" key="2">
    <source>
        <dbReference type="ARBA" id="ARBA00022692"/>
    </source>
</evidence>
<evidence type="ECO:0000259" key="6">
    <source>
        <dbReference type="Pfam" id="PF01061"/>
    </source>
</evidence>
<evidence type="ECO:0000256" key="1">
    <source>
        <dbReference type="ARBA" id="ARBA00004141"/>
    </source>
</evidence>
<keyword evidence="4 5" id="KW-0472">Membrane</keyword>
<feature type="transmembrane region" description="Helical" evidence="5">
    <location>
        <begin position="60"/>
        <end position="82"/>
    </location>
</feature>
<dbReference type="PANTHER" id="PTHR43027">
    <property type="entry name" value="DOXORUBICIN RESISTANCE ABC TRANSPORTER PERMEASE PROTEIN DRRC-RELATED"/>
    <property type="match status" value="1"/>
</dbReference>
<keyword evidence="2 5" id="KW-0812">Transmembrane</keyword>
<dbReference type="RefSeq" id="WP_194704147.1">
    <property type="nucleotide sequence ID" value="NZ_JADKNH010000023.1"/>
</dbReference>
<dbReference type="Proteomes" id="UP000614200">
    <property type="component" value="Unassembled WGS sequence"/>
</dbReference>
<evidence type="ECO:0000313" key="8">
    <source>
        <dbReference type="Proteomes" id="UP000614200"/>
    </source>
</evidence>
<dbReference type="Pfam" id="PF01061">
    <property type="entry name" value="ABC2_membrane"/>
    <property type="match status" value="1"/>
</dbReference>
<evidence type="ECO:0000313" key="7">
    <source>
        <dbReference type="EMBL" id="MBF4695912.1"/>
    </source>
</evidence>
<dbReference type="EMBL" id="JADKNH010000023">
    <property type="protein sequence ID" value="MBF4695912.1"/>
    <property type="molecule type" value="Genomic_DNA"/>
</dbReference>
<dbReference type="PANTHER" id="PTHR43027:SF1">
    <property type="entry name" value="DOXORUBICIN RESISTANCE ABC TRANSPORTER PERMEASE PROTEIN DRRC-RELATED"/>
    <property type="match status" value="1"/>
</dbReference>
<feature type="transmembrane region" description="Helical" evidence="5">
    <location>
        <begin position="180"/>
        <end position="202"/>
    </location>
</feature>
<feature type="transmembrane region" description="Helical" evidence="5">
    <location>
        <begin position="227"/>
        <end position="249"/>
    </location>
</feature>
<accession>A0ABR9ZZN7</accession>
<sequence length="265" mass="29745">MWIVYGMRRFVMQSWMSFRALFGWLNPMAYALIKIINPILQVIFFSILSQYVFKTSDITPWIIGNSILLCSKNAIYGVGSVLGNERNMGTLKLVIASPANKFFVFVGRGIMHIFDAMITVAVGLISGWLWFGLSISPDRFPIFVLALLISLYSAMGIGQLISCIGLVHRDVHLFLNISEYVLMILTGASFPLTRLPAFMILISEKLPLTHGIKAARLIAVNGALDQIQLLLVKEFVIGTIYILIGYALLQYFEHQSRVKATLDLY</sequence>